<evidence type="ECO:0000313" key="9">
    <source>
        <dbReference type="Proteomes" id="UP000192393"/>
    </source>
</evidence>
<dbReference type="InterPro" id="IPR051449">
    <property type="entry name" value="ABC-2_transporter_component"/>
</dbReference>
<gene>
    <name evidence="8" type="ORF">SAMN06296427_10481</name>
</gene>
<feature type="transmembrane region" description="Helical" evidence="6">
    <location>
        <begin position="301"/>
        <end position="325"/>
    </location>
</feature>
<dbReference type="AlphaFoldDB" id="A0A1W2ADP5"/>
<evidence type="ECO:0000313" key="8">
    <source>
        <dbReference type="EMBL" id="SMC58776.1"/>
    </source>
</evidence>
<evidence type="ECO:0000256" key="1">
    <source>
        <dbReference type="ARBA" id="ARBA00004651"/>
    </source>
</evidence>
<sequence length="437" mass="49216">MNQIILVAKREFLSQVKNKTFIIMTVLSPLILVGIIGIIAWMMSANSEQKNIAVVDQSNEFITSLVSTENEIYNFYGTKDIKGIKDTLAESKSLDGLLIIPNFDKNDLSKVENGIELSTKGNIGVGFKEKLESKLNKRVEELKMEKAGISGEAMKSLDSKIKIKTFNLKGGAEDKGEYLKFGLAIFLAYVIFMFIMIYGVKVMRSVVEEKNNRVVEIIISSVKPFNLMMGKIMGTTMVALTQFIIWIGMGLGLLFAGSAFFASKIEKVSAQQTEMLAQANPDWMLKSQGIFTELLDMDYPLILILFVVYFFLGYLFYSSIFAAIGSAVDNDTDTQQFTFYPIFPMMIAMYGSMTTLENPDGPVSFWLSMIPLTSPISMVTRLPFGVEWWEIAISLALLIGSMLLMVFFASKIYRVGILMYGKKPSFKEMWKWMRYSS</sequence>
<feature type="transmembrane region" description="Helical" evidence="6">
    <location>
        <begin position="243"/>
        <end position="262"/>
    </location>
</feature>
<dbReference type="InterPro" id="IPR013525">
    <property type="entry name" value="ABC2_TM"/>
</dbReference>
<feature type="transmembrane region" description="Helical" evidence="6">
    <location>
        <begin position="388"/>
        <end position="409"/>
    </location>
</feature>
<protein>
    <submittedName>
        <fullName evidence="8">ABC-2 type transport system permease protein</fullName>
    </submittedName>
</protein>
<comment type="subcellular location">
    <subcellularLocation>
        <location evidence="1">Cell membrane</location>
        <topology evidence="1">Multi-pass membrane protein</topology>
    </subcellularLocation>
</comment>
<dbReference type="OrthoDB" id="9768837at2"/>
<name>A0A1W2ADP5_9FLAO</name>
<keyword evidence="3 6" id="KW-0812">Transmembrane</keyword>
<dbReference type="PANTHER" id="PTHR30294:SF29">
    <property type="entry name" value="MULTIDRUG ABC TRANSPORTER PERMEASE YBHS-RELATED"/>
    <property type="match status" value="1"/>
</dbReference>
<keyword evidence="2" id="KW-1003">Cell membrane</keyword>
<keyword evidence="4 6" id="KW-1133">Transmembrane helix</keyword>
<dbReference type="Pfam" id="PF12698">
    <property type="entry name" value="ABC2_membrane_3"/>
    <property type="match status" value="1"/>
</dbReference>
<dbReference type="EMBL" id="FWXS01000004">
    <property type="protein sequence ID" value="SMC58776.1"/>
    <property type="molecule type" value="Genomic_DNA"/>
</dbReference>
<feature type="transmembrane region" description="Helical" evidence="6">
    <location>
        <begin position="337"/>
        <end position="356"/>
    </location>
</feature>
<accession>A0A1W2ADP5</accession>
<dbReference type="PANTHER" id="PTHR30294">
    <property type="entry name" value="MEMBRANE COMPONENT OF ABC TRANSPORTER YHHJ-RELATED"/>
    <property type="match status" value="1"/>
</dbReference>
<keyword evidence="5 6" id="KW-0472">Membrane</keyword>
<feature type="domain" description="ABC-2 type transporter transmembrane" evidence="7">
    <location>
        <begin position="19"/>
        <end position="410"/>
    </location>
</feature>
<dbReference type="SUPFAM" id="SSF53850">
    <property type="entry name" value="Periplasmic binding protein-like II"/>
    <property type="match status" value="1"/>
</dbReference>
<dbReference type="STRING" id="1434700.SAMN06296427_10481"/>
<dbReference type="GO" id="GO:0005886">
    <property type="term" value="C:plasma membrane"/>
    <property type="evidence" value="ECO:0007669"/>
    <property type="project" value="UniProtKB-SubCell"/>
</dbReference>
<proteinExistence type="predicted"/>
<evidence type="ECO:0000256" key="6">
    <source>
        <dbReference type="SAM" id="Phobius"/>
    </source>
</evidence>
<dbReference type="Proteomes" id="UP000192393">
    <property type="component" value="Unassembled WGS sequence"/>
</dbReference>
<evidence type="ECO:0000259" key="7">
    <source>
        <dbReference type="Pfam" id="PF12698"/>
    </source>
</evidence>
<dbReference type="GO" id="GO:0140359">
    <property type="term" value="F:ABC-type transporter activity"/>
    <property type="evidence" value="ECO:0007669"/>
    <property type="project" value="InterPro"/>
</dbReference>
<feature type="transmembrane region" description="Helical" evidence="6">
    <location>
        <begin position="20"/>
        <end position="42"/>
    </location>
</feature>
<evidence type="ECO:0000256" key="2">
    <source>
        <dbReference type="ARBA" id="ARBA00022475"/>
    </source>
</evidence>
<keyword evidence="9" id="KW-1185">Reference proteome</keyword>
<dbReference type="RefSeq" id="WP_084017004.1">
    <property type="nucleotide sequence ID" value="NZ_FWXS01000004.1"/>
</dbReference>
<organism evidence="8 9">
    <name type="scientific">Moheibacter sediminis</name>
    <dbReference type="NCBI Taxonomy" id="1434700"/>
    <lineage>
        <taxon>Bacteria</taxon>
        <taxon>Pseudomonadati</taxon>
        <taxon>Bacteroidota</taxon>
        <taxon>Flavobacteriia</taxon>
        <taxon>Flavobacteriales</taxon>
        <taxon>Weeksellaceae</taxon>
        <taxon>Moheibacter</taxon>
    </lineage>
</organism>
<evidence type="ECO:0000256" key="5">
    <source>
        <dbReference type="ARBA" id="ARBA00023136"/>
    </source>
</evidence>
<feature type="transmembrane region" description="Helical" evidence="6">
    <location>
        <begin position="178"/>
        <end position="200"/>
    </location>
</feature>
<evidence type="ECO:0000256" key="3">
    <source>
        <dbReference type="ARBA" id="ARBA00022692"/>
    </source>
</evidence>
<dbReference type="Gene3D" id="3.40.190.10">
    <property type="entry name" value="Periplasmic binding protein-like II"/>
    <property type="match status" value="1"/>
</dbReference>
<reference evidence="8 9" key="1">
    <citation type="submission" date="2017-04" db="EMBL/GenBank/DDBJ databases">
        <authorList>
            <person name="Afonso C.L."/>
            <person name="Miller P.J."/>
            <person name="Scott M.A."/>
            <person name="Spackman E."/>
            <person name="Goraichik I."/>
            <person name="Dimitrov K.M."/>
            <person name="Suarez D.L."/>
            <person name="Swayne D.E."/>
        </authorList>
    </citation>
    <scope>NUCLEOTIDE SEQUENCE [LARGE SCALE GENOMIC DNA]</scope>
    <source>
        <strain evidence="8 9">CGMCC 1.12708</strain>
    </source>
</reference>
<evidence type="ECO:0000256" key="4">
    <source>
        <dbReference type="ARBA" id="ARBA00022989"/>
    </source>
</evidence>